<protein>
    <submittedName>
        <fullName evidence="1">Uncharacterized protein</fullName>
    </submittedName>
</protein>
<dbReference type="AlphaFoldDB" id="A0A8D8W6S6"/>
<evidence type="ECO:0000313" key="1">
    <source>
        <dbReference type="EMBL" id="CAG6649183.1"/>
    </source>
</evidence>
<proteinExistence type="predicted"/>
<dbReference type="EMBL" id="HBUF01156213">
    <property type="protein sequence ID" value="CAG6649183.1"/>
    <property type="molecule type" value="Transcribed_RNA"/>
</dbReference>
<name>A0A8D8W6S6_9HEMI</name>
<sequence length="125" mass="14651">MRRIVQYIIFAQPLLSLPLYKSLELCNTSYTGGRRKGVTSVVQAKILYLGEHGETCTYTWCVFYFSEMEERWVMEYPLHELICFNASLKTWCYRKMLFFFPPLSPSPSLFTHRMLGASGRLSSHF</sequence>
<accession>A0A8D8W6S6</accession>
<reference evidence="1" key="1">
    <citation type="submission" date="2021-05" db="EMBL/GenBank/DDBJ databases">
        <authorList>
            <person name="Alioto T."/>
            <person name="Alioto T."/>
            <person name="Gomez Garrido J."/>
        </authorList>
    </citation>
    <scope>NUCLEOTIDE SEQUENCE</scope>
</reference>
<organism evidence="1">
    <name type="scientific">Cacopsylla melanoneura</name>
    <dbReference type="NCBI Taxonomy" id="428564"/>
    <lineage>
        <taxon>Eukaryota</taxon>
        <taxon>Metazoa</taxon>
        <taxon>Ecdysozoa</taxon>
        <taxon>Arthropoda</taxon>
        <taxon>Hexapoda</taxon>
        <taxon>Insecta</taxon>
        <taxon>Pterygota</taxon>
        <taxon>Neoptera</taxon>
        <taxon>Paraneoptera</taxon>
        <taxon>Hemiptera</taxon>
        <taxon>Sternorrhyncha</taxon>
        <taxon>Psylloidea</taxon>
        <taxon>Psyllidae</taxon>
        <taxon>Psyllinae</taxon>
        <taxon>Cacopsylla</taxon>
    </lineage>
</organism>